<dbReference type="AlphaFoldDB" id="A0ABD2CU66"/>
<reference evidence="1 2" key="1">
    <citation type="journal article" date="2024" name="Ann. Entomol. Soc. Am.">
        <title>Genomic analyses of the southern and eastern yellowjacket wasps (Hymenoptera: Vespidae) reveal evolutionary signatures of social life.</title>
        <authorList>
            <person name="Catto M.A."/>
            <person name="Caine P.B."/>
            <person name="Orr S.E."/>
            <person name="Hunt B.G."/>
            <person name="Goodisman M.A.D."/>
        </authorList>
    </citation>
    <scope>NUCLEOTIDE SEQUENCE [LARGE SCALE GENOMIC DNA]</scope>
    <source>
        <strain evidence="1">232</strain>
        <tissue evidence="1">Head and thorax</tissue>
    </source>
</reference>
<keyword evidence="2" id="KW-1185">Reference proteome</keyword>
<evidence type="ECO:0000313" key="2">
    <source>
        <dbReference type="Proteomes" id="UP001607303"/>
    </source>
</evidence>
<sequence length="69" mass="8315">MGLFLMSVTVGNYKELNLYKKYTDLICLIAHWFAPIVIYVEHYKIFKDKSLLNIVFKHKSFFSKEMFMK</sequence>
<comment type="caution">
    <text evidence="1">The sequence shown here is derived from an EMBL/GenBank/DDBJ whole genome shotgun (WGS) entry which is preliminary data.</text>
</comment>
<proteinExistence type="predicted"/>
<evidence type="ECO:0000313" key="1">
    <source>
        <dbReference type="EMBL" id="KAL2748627.1"/>
    </source>
</evidence>
<dbReference type="Proteomes" id="UP001607303">
    <property type="component" value="Unassembled WGS sequence"/>
</dbReference>
<accession>A0ABD2CU66</accession>
<name>A0ABD2CU66_VESMC</name>
<protein>
    <submittedName>
        <fullName evidence="1">Uncharacterized protein</fullName>
    </submittedName>
</protein>
<gene>
    <name evidence="1" type="ORF">V1477_003270</name>
</gene>
<organism evidence="1 2">
    <name type="scientific">Vespula maculifrons</name>
    <name type="common">Eastern yellow jacket</name>
    <name type="synonym">Wasp</name>
    <dbReference type="NCBI Taxonomy" id="7453"/>
    <lineage>
        <taxon>Eukaryota</taxon>
        <taxon>Metazoa</taxon>
        <taxon>Ecdysozoa</taxon>
        <taxon>Arthropoda</taxon>
        <taxon>Hexapoda</taxon>
        <taxon>Insecta</taxon>
        <taxon>Pterygota</taxon>
        <taxon>Neoptera</taxon>
        <taxon>Endopterygota</taxon>
        <taxon>Hymenoptera</taxon>
        <taxon>Apocrita</taxon>
        <taxon>Aculeata</taxon>
        <taxon>Vespoidea</taxon>
        <taxon>Vespidae</taxon>
        <taxon>Vespinae</taxon>
        <taxon>Vespula</taxon>
    </lineage>
</organism>
<dbReference type="EMBL" id="JAYRBN010000031">
    <property type="protein sequence ID" value="KAL2748627.1"/>
    <property type="molecule type" value="Genomic_DNA"/>
</dbReference>